<dbReference type="Gene3D" id="3.40.50.12580">
    <property type="match status" value="1"/>
</dbReference>
<evidence type="ECO:0000313" key="7">
    <source>
        <dbReference type="EMBL" id="SHF25478.1"/>
    </source>
</evidence>
<organism evidence="7 8">
    <name type="scientific">Alkalibacter saccharofermentans DSM 14828</name>
    <dbReference type="NCBI Taxonomy" id="1120975"/>
    <lineage>
        <taxon>Bacteria</taxon>
        <taxon>Bacillati</taxon>
        <taxon>Bacillota</taxon>
        <taxon>Clostridia</taxon>
        <taxon>Eubacteriales</taxon>
        <taxon>Eubacteriaceae</taxon>
        <taxon>Alkalibacter</taxon>
    </lineage>
</organism>
<evidence type="ECO:0000256" key="6">
    <source>
        <dbReference type="ARBA" id="ARBA00023136"/>
    </source>
</evidence>
<proteinExistence type="inferred from homology"/>
<evidence type="ECO:0000313" key="8">
    <source>
        <dbReference type="Proteomes" id="UP000184251"/>
    </source>
</evidence>
<gene>
    <name evidence="7" type="ORF">SAMN02746064_02232</name>
</gene>
<dbReference type="Pfam" id="PF04464">
    <property type="entry name" value="Glyphos_transf"/>
    <property type="match status" value="1"/>
</dbReference>
<dbReference type="InterPro" id="IPR007554">
    <property type="entry name" value="Glycerophosphate_synth"/>
</dbReference>
<dbReference type="PANTHER" id="PTHR37316:SF3">
    <property type="entry name" value="TEICHOIC ACID GLYCEROL-PHOSPHATE TRANSFERASE"/>
    <property type="match status" value="1"/>
</dbReference>
<evidence type="ECO:0000256" key="3">
    <source>
        <dbReference type="ARBA" id="ARBA00022475"/>
    </source>
</evidence>
<keyword evidence="5" id="KW-0777">Teichoic acid biosynthesis</keyword>
<evidence type="ECO:0000256" key="1">
    <source>
        <dbReference type="ARBA" id="ARBA00004202"/>
    </source>
</evidence>
<dbReference type="PANTHER" id="PTHR37316">
    <property type="entry name" value="TEICHOIC ACID GLYCEROL-PHOSPHATE PRIMASE"/>
    <property type="match status" value="1"/>
</dbReference>
<dbReference type="STRING" id="1120975.SAMN02746064_02232"/>
<evidence type="ECO:0000256" key="5">
    <source>
        <dbReference type="ARBA" id="ARBA00022944"/>
    </source>
</evidence>
<dbReference type="InterPro" id="IPR043148">
    <property type="entry name" value="TagF_C"/>
</dbReference>
<dbReference type="SUPFAM" id="SSF53756">
    <property type="entry name" value="UDP-Glycosyltransferase/glycogen phosphorylase"/>
    <property type="match status" value="1"/>
</dbReference>
<dbReference type="GO" id="GO:0047355">
    <property type="term" value="F:CDP-glycerol glycerophosphotransferase activity"/>
    <property type="evidence" value="ECO:0007669"/>
    <property type="project" value="InterPro"/>
</dbReference>
<comment type="similarity">
    <text evidence="2">Belongs to the CDP-glycerol glycerophosphotransferase family.</text>
</comment>
<dbReference type="Proteomes" id="UP000184251">
    <property type="component" value="Unassembled WGS sequence"/>
</dbReference>
<dbReference type="InterPro" id="IPR043149">
    <property type="entry name" value="TagF_N"/>
</dbReference>
<reference evidence="7 8" key="1">
    <citation type="submission" date="2016-11" db="EMBL/GenBank/DDBJ databases">
        <authorList>
            <person name="Jaros S."/>
            <person name="Januszkiewicz K."/>
            <person name="Wedrychowicz H."/>
        </authorList>
    </citation>
    <scope>NUCLEOTIDE SEQUENCE [LARGE SCALE GENOMIC DNA]</scope>
    <source>
        <strain evidence="7 8">DSM 14828</strain>
    </source>
</reference>
<evidence type="ECO:0000256" key="4">
    <source>
        <dbReference type="ARBA" id="ARBA00022679"/>
    </source>
</evidence>
<name>A0A1M5A5B3_9FIRM</name>
<dbReference type="OrthoDB" id="9807097at2"/>
<dbReference type="AlphaFoldDB" id="A0A1M5A5B3"/>
<comment type="subcellular location">
    <subcellularLocation>
        <location evidence="1">Cell membrane</location>
        <topology evidence="1">Peripheral membrane protein</topology>
    </subcellularLocation>
</comment>
<accession>A0A1M5A5B3</accession>
<sequence length="732" mass="85092">MMDCLIPDIMKESIRKEIDLNNAVIDNTKSQVNLDDEISKPLVRTLSDHYAEYLDKGKIIMISDILFDGRYEADLIQRIKNIVQAIVLESFAKSNGLDLNDLPGDMRVATAGLKIDDFAFDNDKACITLSGKTDLEDPSVLLLDEKESIFKKAHAKEGKLFFDVIGLLKQKKYRVFVLDKAKVYSLISADPDVISVEPYAFHKNVMYILSYENKGICIAKKSIRSDIRIKDADIIEEDIILKIDIRENVKHCRVYIKGRKTKEVLKIPAELDDKGEMACVIDTKELPEEKFSDVYVYTKTDAWEKIEVLSGKEAYFEKKGLAGKIEFAVVTTKGRAIAIERVNQGRWITRRQNVIRGKLMKLIQQKTEADKNIAIFESYGGRQYSCHPRAIYEYIQKQRPDIKCIWSVDKGNEKVFKENNIPRVRRFSLKWIWLMSKARYWVSNARFPLWVRKPEKTVYLQTWHGTPLKRLGADIEAVFMPGTDTFTYNRNFYRESRNWDYMVSPNRFSTNVFSRAFVIDKENIIESGSPRNDFLIRNKNNEQLIEKIKRSHGIPLDKKVVIYAPTWRDDQFFAKSKYKFSTALDLEKLKRELGDEYVVILRMHYLVADDIDLTGFEDFAYNISTGDITQLYLISDILVTDYSSVYFDYAVLGRPMVFFMYDIEDYRDRLRGFYLDVDSFVPGPIVKTNEELASEIKRANPDNENLKRFLKQFCALEDGEATKRVCEKIFKT</sequence>
<keyword evidence="4 7" id="KW-0808">Transferase</keyword>
<keyword evidence="6" id="KW-0472">Membrane</keyword>
<dbReference type="RefSeq" id="WP_143159105.1">
    <property type="nucleotide sequence ID" value="NZ_FQTU01000025.1"/>
</dbReference>
<dbReference type="EMBL" id="FQTU01000025">
    <property type="protein sequence ID" value="SHF25478.1"/>
    <property type="molecule type" value="Genomic_DNA"/>
</dbReference>
<dbReference type="Gene3D" id="3.40.50.11820">
    <property type="match status" value="1"/>
</dbReference>
<keyword evidence="8" id="KW-1185">Reference proteome</keyword>
<dbReference type="GO" id="GO:0005886">
    <property type="term" value="C:plasma membrane"/>
    <property type="evidence" value="ECO:0007669"/>
    <property type="project" value="UniProtKB-SubCell"/>
</dbReference>
<keyword evidence="3" id="KW-1003">Cell membrane</keyword>
<protein>
    <submittedName>
        <fullName evidence="7">CDP-Glycerol:Poly(Glycerophosphate) glycerophosphotransferase</fullName>
    </submittedName>
</protein>
<dbReference type="GO" id="GO:0019350">
    <property type="term" value="P:teichoic acid biosynthetic process"/>
    <property type="evidence" value="ECO:0007669"/>
    <property type="project" value="UniProtKB-KW"/>
</dbReference>
<dbReference type="InterPro" id="IPR051612">
    <property type="entry name" value="Teichoic_Acid_Biosynth"/>
</dbReference>
<evidence type="ECO:0000256" key="2">
    <source>
        <dbReference type="ARBA" id="ARBA00010488"/>
    </source>
</evidence>